<evidence type="ECO:0000313" key="3">
    <source>
        <dbReference type="EMBL" id="QDS94800.1"/>
    </source>
</evidence>
<feature type="region of interest" description="Disordered" evidence="1">
    <location>
        <begin position="428"/>
        <end position="449"/>
    </location>
</feature>
<keyword evidence="2" id="KW-0472">Membrane</keyword>
<feature type="compositionally biased region" description="Basic and acidic residues" evidence="1">
    <location>
        <begin position="434"/>
        <end position="449"/>
    </location>
</feature>
<keyword evidence="2" id="KW-1133">Transmembrane helix</keyword>
<dbReference type="KEGG" id="rml:FF011L_35820"/>
<gene>
    <name evidence="3" type="ORF">FF011L_35820</name>
</gene>
<organism evidence="3 4">
    <name type="scientific">Roseimaritima multifibrata</name>
    <dbReference type="NCBI Taxonomy" id="1930274"/>
    <lineage>
        <taxon>Bacteria</taxon>
        <taxon>Pseudomonadati</taxon>
        <taxon>Planctomycetota</taxon>
        <taxon>Planctomycetia</taxon>
        <taxon>Pirellulales</taxon>
        <taxon>Pirellulaceae</taxon>
        <taxon>Roseimaritima</taxon>
    </lineage>
</organism>
<accession>A0A517MIX1</accession>
<proteinExistence type="predicted"/>
<evidence type="ECO:0000256" key="1">
    <source>
        <dbReference type="SAM" id="MobiDB-lite"/>
    </source>
</evidence>
<evidence type="ECO:0000313" key="4">
    <source>
        <dbReference type="Proteomes" id="UP000320672"/>
    </source>
</evidence>
<sequence length="449" mass="49647">MVNGTTGEDYLIMQRPPIKQSSRRRSHSLRTMLLLGFGMLCAASVGCGGSNVLPVEYGPSRGSAGLKSVNGFGGLRETYESLGWETRSINRLGDRMMHLDAIVWTPLDSSTIRWAETNWYENWLAEGEKTLIYIVFDEGSSADYWRSMVPLANPDQRFEYRRRAARAQIARDKISSKPAELGTQGWFSLETLPVPQPIKTIENAEEAVVFEATSDDAQPELLYRVVPFKESNPSNRATINLPLTTVTADFSDEKFSTAEVSLTEYLQTADGLPLLTEITSPEWNGSKIFVVSGGSLVTNYALTTPQGRITAASLIRESGTPGKLGFLVSDATGIRVSNAYEAENRKTGMELLTVWPLSLVSIHLALIGLVACLIMLPIFGRPRKGKQKSQSDFSDHLNAVASLLERTDSDLYARQKINEYMRRVRGETSGPWVIDDKPPQPTEKTGESP</sequence>
<feature type="transmembrane region" description="Helical" evidence="2">
    <location>
        <begin position="354"/>
        <end position="379"/>
    </location>
</feature>
<keyword evidence="2" id="KW-0812">Transmembrane</keyword>
<evidence type="ECO:0000256" key="2">
    <source>
        <dbReference type="SAM" id="Phobius"/>
    </source>
</evidence>
<name>A0A517MIX1_9BACT</name>
<protein>
    <recommendedName>
        <fullName evidence="5">DUF4350 domain-containing protein</fullName>
    </recommendedName>
</protein>
<reference evidence="3 4" key="1">
    <citation type="submission" date="2019-02" db="EMBL/GenBank/DDBJ databases">
        <title>Deep-cultivation of Planctomycetes and their phenomic and genomic characterization uncovers novel biology.</title>
        <authorList>
            <person name="Wiegand S."/>
            <person name="Jogler M."/>
            <person name="Boedeker C."/>
            <person name="Pinto D."/>
            <person name="Vollmers J."/>
            <person name="Rivas-Marin E."/>
            <person name="Kohn T."/>
            <person name="Peeters S.H."/>
            <person name="Heuer A."/>
            <person name="Rast P."/>
            <person name="Oberbeckmann S."/>
            <person name="Bunk B."/>
            <person name="Jeske O."/>
            <person name="Meyerdierks A."/>
            <person name="Storesund J.E."/>
            <person name="Kallscheuer N."/>
            <person name="Luecker S."/>
            <person name="Lage O.M."/>
            <person name="Pohl T."/>
            <person name="Merkel B.J."/>
            <person name="Hornburger P."/>
            <person name="Mueller R.-W."/>
            <person name="Bruemmer F."/>
            <person name="Labrenz M."/>
            <person name="Spormann A.M."/>
            <person name="Op den Camp H."/>
            <person name="Overmann J."/>
            <person name="Amann R."/>
            <person name="Jetten M.S.M."/>
            <person name="Mascher T."/>
            <person name="Medema M.H."/>
            <person name="Devos D.P."/>
            <person name="Kaster A.-K."/>
            <person name="Ovreas L."/>
            <person name="Rohde M."/>
            <person name="Galperin M.Y."/>
            <person name="Jogler C."/>
        </authorList>
    </citation>
    <scope>NUCLEOTIDE SEQUENCE [LARGE SCALE GENOMIC DNA]</scope>
    <source>
        <strain evidence="3 4">FF011L</strain>
    </source>
</reference>
<dbReference type="Proteomes" id="UP000320672">
    <property type="component" value="Chromosome"/>
</dbReference>
<feature type="transmembrane region" description="Helical" evidence="2">
    <location>
        <begin position="32"/>
        <end position="53"/>
    </location>
</feature>
<keyword evidence="4" id="KW-1185">Reference proteome</keyword>
<evidence type="ECO:0008006" key="5">
    <source>
        <dbReference type="Google" id="ProtNLM"/>
    </source>
</evidence>
<dbReference type="AlphaFoldDB" id="A0A517MIX1"/>
<dbReference type="EMBL" id="CP036262">
    <property type="protein sequence ID" value="QDS94800.1"/>
    <property type="molecule type" value="Genomic_DNA"/>
</dbReference>